<evidence type="ECO:0000313" key="3">
    <source>
        <dbReference type="Proteomes" id="UP001162156"/>
    </source>
</evidence>
<feature type="transmembrane region" description="Helical" evidence="1">
    <location>
        <begin position="26"/>
        <end position="50"/>
    </location>
</feature>
<name>A0AAV8ZL22_9CUCU</name>
<accession>A0AAV8ZL22</accession>
<evidence type="ECO:0000313" key="2">
    <source>
        <dbReference type="EMBL" id="KAJ8966132.1"/>
    </source>
</evidence>
<dbReference type="EMBL" id="JANEYF010001069">
    <property type="protein sequence ID" value="KAJ8966132.1"/>
    <property type="molecule type" value="Genomic_DNA"/>
</dbReference>
<organism evidence="2 3">
    <name type="scientific">Rhamnusium bicolor</name>
    <dbReference type="NCBI Taxonomy" id="1586634"/>
    <lineage>
        <taxon>Eukaryota</taxon>
        <taxon>Metazoa</taxon>
        <taxon>Ecdysozoa</taxon>
        <taxon>Arthropoda</taxon>
        <taxon>Hexapoda</taxon>
        <taxon>Insecta</taxon>
        <taxon>Pterygota</taxon>
        <taxon>Neoptera</taxon>
        <taxon>Endopterygota</taxon>
        <taxon>Coleoptera</taxon>
        <taxon>Polyphaga</taxon>
        <taxon>Cucujiformia</taxon>
        <taxon>Chrysomeloidea</taxon>
        <taxon>Cerambycidae</taxon>
        <taxon>Lepturinae</taxon>
        <taxon>Rhagiini</taxon>
        <taxon>Rhamnusium</taxon>
    </lineage>
</organism>
<dbReference type="AlphaFoldDB" id="A0AAV8ZL22"/>
<keyword evidence="1" id="KW-0812">Transmembrane</keyword>
<gene>
    <name evidence="2" type="ORF">NQ314_003724</name>
</gene>
<sequence>MFLFSDEFSTQATNLPKIIEEESNQITTVVIFVISAILTITLLFVIAIFIDCRQEKLQKLQSKKTRKILRLKLPVRIGRAIREDQDTLTDAIQECEPTSSNVVV</sequence>
<reference evidence="2" key="1">
    <citation type="journal article" date="2023" name="Insect Mol. Biol.">
        <title>Genome sequencing provides insights into the evolution of gene families encoding plant cell wall-degrading enzymes in longhorned beetles.</title>
        <authorList>
            <person name="Shin N.R."/>
            <person name="Okamura Y."/>
            <person name="Kirsch R."/>
            <person name="Pauchet Y."/>
        </authorList>
    </citation>
    <scope>NUCLEOTIDE SEQUENCE</scope>
    <source>
        <strain evidence="2">RBIC_L_NR</strain>
    </source>
</reference>
<proteinExistence type="predicted"/>
<keyword evidence="1" id="KW-1133">Transmembrane helix</keyword>
<dbReference type="Proteomes" id="UP001162156">
    <property type="component" value="Unassembled WGS sequence"/>
</dbReference>
<evidence type="ECO:0000256" key="1">
    <source>
        <dbReference type="SAM" id="Phobius"/>
    </source>
</evidence>
<keyword evidence="3" id="KW-1185">Reference proteome</keyword>
<protein>
    <submittedName>
        <fullName evidence="2">Uncharacterized protein</fullName>
    </submittedName>
</protein>
<keyword evidence="1" id="KW-0472">Membrane</keyword>
<comment type="caution">
    <text evidence="2">The sequence shown here is derived from an EMBL/GenBank/DDBJ whole genome shotgun (WGS) entry which is preliminary data.</text>
</comment>